<gene>
    <name evidence="1" type="ORF">GGD55_002072</name>
</gene>
<dbReference type="PANTHER" id="PTHR39166">
    <property type="entry name" value="BLL1166 PROTEIN"/>
    <property type="match status" value="1"/>
</dbReference>
<dbReference type="AlphaFoldDB" id="A0A7W8U9T0"/>
<dbReference type="Pfam" id="PF06042">
    <property type="entry name" value="NTP_transf_6"/>
    <property type="match status" value="1"/>
</dbReference>
<dbReference type="RefSeq" id="WP_338053488.1">
    <property type="nucleotide sequence ID" value="NZ_JACHBK010000004.1"/>
</dbReference>
<keyword evidence="2" id="KW-1185">Reference proteome</keyword>
<proteinExistence type="predicted"/>
<sequence length="157" mass="17565">MSISEAQFMRSVLANPVNAELLTMLPMLGLPQCTLTAGCLFQTVWNLRCGNDAAWGVKDYDVFYFDDGDLSWEAEDAVIRRARAFLGDAGLKVEIRNQARVHLWYFEKFGKAYPRLECVEDGIDRYLISCTRLGIRVADQTLHAPDASKTCGTAFCG</sequence>
<evidence type="ECO:0000313" key="2">
    <source>
        <dbReference type="Proteomes" id="UP000585507"/>
    </source>
</evidence>
<dbReference type="InterPro" id="IPR009267">
    <property type="entry name" value="NTP_transf_6"/>
</dbReference>
<accession>A0A7W8U9T0</accession>
<dbReference type="EMBL" id="JACHBK010000004">
    <property type="protein sequence ID" value="MBB5535378.1"/>
    <property type="molecule type" value="Genomic_DNA"/>
</dbReference>
<protein>
    <recommendedName>
        <fullName evidence="3">Nucleotidyltransferase family protein</fullName>
    </recommendedName>
</protein>
<dbReference type="PANTHER" id="PTHR39166:SF1">
    <property type="entry name" value="BLL1166 PROTEIN"/>
    <property type="match status" value="1"/>
</dbReference>
<name>A0A7W8U9T0_9HYPH</name>
<evidence type="ECO:0000313" key="1">
    <source>
        <dbReference type="EMBL" id="MBB5535378.1"/>
    </source>
</evidence>
<dbReference type="Proteomes" id="UP000585507">
    <property type="component" value="Unassembled WGS sequence"/>
</dbReference>
<reference evidence="1 2" key="1">
    <citation type="submission" date="2020-08" db="EMBL/GenBank/DDBJ databases">
        <title>Genomic Encyclopedia of Type Strains, Phase IV (KMG-V): Genome sequencing to study the core and pangenomes of soil and plant-associated prokaryotes.</title>
        <authorList>
            <person name="Whitman W."/>
        </authorList>
    </citation>
    <scope>NUCLEOTIDE SEQUENCE [LARGE SCALE GENOMIC DNA]</scope>
    <source>
        <strain evidence="1 2">SEMIA 4084</strain>
    </source>
</reference>
<comment type="caution">
    <text evidence="1">The sequence shown here is derived from an EMBL/GenBank/DDBJ whole genome shotgun (WGS) entry which is preliminary data.</text>
</comment>
<organism evidence="1 2">
    <name type="scientific">Rhizobium giardinii</name>
    <dbReference type="NCBI Taxonomy" id="56731"/>
    <lineage>
        <taxon>Bacteria</taxon>
        <taxon>Pseudomonadati</taxon>
        <taxon>Pseudomonadota</taxon>
        <taxon>Alphaproteobacteria</taxon>
        <taxon>Hyphomicrobiales</taxon>
        <taxon>Rhizobiaceae</taxon>
        <taxon>Rhizobium/Agrobacterium group</taxon>
        <taxon>Rhizobium</taxon>
    </lineage>
</organism>
<evidence type="ECO:0008006" key="3">
    <source>
        <dbReference type="Google" id="ProtNLM"/>
    </source>
</evidence>